<protein>
    <submittedName>
        <fullName evidence="3">U1 small nuclear ribonucleoprotein C isoform X1</fullName>
    </submittedName>
</protein>
<reference evidence="3" key="1">
    <citation type="submission" date="2025-08" db="UniProtKB">
        <authorList>
            <consortium name="RefSeq"/>
        </authorList>
    </citation>
    <scope>IDENTIFICATION</scope>
    <source>
        <tissue evidence="3">Blood</tissue>
    </source>
</reference>
<feature type="region of interest" description="Disordered" evidence="1">
    <location>
        <begin position="79"/>
        <end position="106"/>
    </location>
</feature>
<dbReference type="OrthoDB" id="76567at2759"/>
<evidence type="ECO:0000256" key="1">
    <source>
        <dbReference type="SAM" id="MobiDB-lite"/>
    </source>
</evidence>
<dbReference type="GO" id="GO:1990904">
    <property type="term" value="C:ribonucleoprotein complex"/>
    <property type="evidence" value="ECO:0007669"/>
    <property type="project" value="UniProtKB-KW"/>
</dbReference>
<sequence length="160" mass="17358">MTLRCISTRKDTSYSILCSSSCRGNDPTSPQSPGSSSPWYDASAPHGGPSHDAHDGPSSSWDDASGTCSWNEATYGRPHANDAWAPNDETSCPSHDGAHSARNDSTGQIRRDGNLFVLILYYLFYFTRRSWCCDSGCFLTAGQGRLAALPIKERIVFAGE</sequence>
<dbReference type="AlphaFoldDB" id="A0A2Y9JYW1"/>
<evidence type="ECO:0000313" key="3">
    <source>
        <dbReference type="RefSeq" id="XP_022366327.1"/>
    </source>
</evidence>
<proteinExistence type="predicted"/>
<keyword evidence="3" id="KW-0687">Ribonucleoprotein</keyword>
<keyword evidence="2" id="KW-1185">Reference proteome</keyword>
<feature type="region of interest" description="Disordered" evidence="1">
    <location>
        <begin position="22"/>
        <end position="65"/>
    </location>
</feature>
<gene>
    <name evidence="3" type="primary">LOC111152219</name>
</gene>
<dbReference type="Proteomes" id="UP000248482">
    <property type="component" value="Unplaced"/>
</dbReference>
<feature type="compositionally biased region" description="Low complexity" evidence="1">
    <location>
        <begin position="27"/>
        <end position="38"/>
    </location>
</feature>
<dbReference type="STRING" id="391180.A0A2Y9JYW1"/>
<dbReference type="GeneID" id="111152219"/>
<accession>A0A2Y9JYW1</accession>
<evidence type="ECO:0000313" key="2">
    <source>
        <dbReference type="Proteomes" id="UP000248482"/>
    </source>
</evidence>
<name>A0A2Y9JYW1_ENHLU</name>
<dbReference type="RefSeq" id="XP_022366327.1">
    <property type="nucleotide sequence ID" value="XM_022510619.1"/>
</dbReference>
<organism evidence="2 3">
    <name type="scientific">Enhydra lutris kenyoni</name>
    <name type="common">northern sea otter</name>
    <dbReference type="NCBI Taxonomy" id="391180"/>
    <lineage>
        <taxon>Eukaryota</taxon>
        <taxon>Metazoa</taxon>
        <taxon>Chordata</taxon>
        <taxon>Craniata</taxon>
        <taxon>Vertebrata</taxon>
        <taxon>Euteleostomi</taxon>
        <taxon>Mammalia</taxon>
        <taxon>Eutheria</taxon>
        <taxon>Laurasiatheria</taxon>
        <taxon>Carnivora</taxon>
        <taxon>Caniformia</taxon>
        <taxon>Musteloidea</taxon>
        <taxon>Mustelidae</taxon>
        <taxon>Lutrinae</taxon>
        <taxon>Enhydra</taxon>
    </lineage>
</organism>
<dbReference type="KEGG" id="elk:111152219"/>